<evidence type="ECO:0000256" key="1">
    <source>
        <dbReference type="ARBA" id="ARBA00005010"/>
    </source>
</evidence>
<dbReference type="InterPro" id="IPR036291">
    <property type="entry name" value="NAD(P)-bd_dom_sf"/>
</dbReference>
<dbReference type="Gene3D" id="3.40.50.720">
    <property type="entry name" value="NAD(P)-binding Rossmann-like Domain"/>
    <property type="match status" value="1"/>
</dbReference>
<dbReference type="Pfam" id="PF13241">
    <property type="entry name" value="NAD_binding_7"/>
    <property type="match status" value="1"/>
</dbReference>
<dbReference type="NCBIfam" id="NF004790">
    <property type="entry name" value="PRK06136.1"/>
    <property type="match status" value="1"/>
</dbReference>
<dbReference type="AlphaFoldDB" id="A0A3N2QKW8"/>
<comment type="pathway">
    <text evidence="1">Porphyrin-containing compound metabolism; siroheme biosynthesis; sirohydrochlorin from precorrin-2: step 1/1.</text>
</comment>
<evidence type="ECO:0000313" key="17">
    <source>
        <dbReference type="EMBL" id="ROT95841.1"/>
    </source>
</evidence>
<keyword evidence="5 17" id="KW-0808">Transferase</keyword>
<evidence type="ECO:0000256" key="6">
    <source>
        <dbReference type="ARBA" id="ARBA00022691"/>
    </source>
</evidence>
<evidence type="ECO:0000313" key="18">
    <source>
        <dbReference type="Proteomes" id="UP000268016"/>
    </source>
</evidence>
<dbReference type="Gene3D" id="3.30.950.10">
    <property type="entry name" value="Methyltransferase, Cobalt-precorrin-4 Transmethylase, Domain 2"/>
    <property type="match status" value="1"/>
</dbReference>
<dbReference type="NCBIfam" id="NF007922">
    <property type="entry name" value="PRK10637.1"/>
    <property type="match status" value="1"/>
</dbReference>
<dbReference type="Proteomes" id="UP000268016">
    <property type="component" value="Unassembled WGS sequence"/>
</dbReference>
<dbReference type="InterPro" id="IPR003043">
    <property type="entry name" value="Uropor_MeTrfase_CS"/>
</dbReference>
<keyword evidence="8" id="KW-0520">NAD</keyword>
<evidence type="ECO:0000256" key="7">
    <source>
        <dbReference type="ARBA" id="ARBA00023002"/>
    </source>
</evidence>
<evidence type="ECO:0000256" key="5">
    <source>
        <dbReference type="ARBA" id="ARBA00022679"/>
    </source>
</evidence>
<dbReference type="CDD" id="cd11642">
    <property type="entry name" value="SUMT"/>
    <property type="match status" value="1"/>
</dbReference>
<protein>
    <submittedName>
        <fullName evidence="17">Uroporphyrinogen-III C-methyltransferase</fullName>
        <ecNumber evidence="17">2.1.1.107</ecNumber>
    </submittedName>
</protein>
<dbReference type="SUPFAM" id="SSF75615">
    <property type="entry name" value="Siroheme synthase middle domains-like"/>
    <property type="match status" value="1"/>
</dbReference>
<dbReference type="InterPro" id="IPR014776">
    <property type="entry name" value="4pyrrole_Mease_sub2"/>
</dbReference>
<evidence type="ECO:0000259" key="15">
    <source>
        <dbReference type="Pfam" id="PF00590"/>
    </source>
</evidence>
<evidence type="ECO:0000256" key="11">
    <source>
        <dbReference type="ARBA" id="ARBA00023268"/>
    </source>
</evidence>
<evidence type="ECO:0000256" key="13">
    <source>
        <dbReference type="ARBA" id="ARBA00047561"/>
    </source>
</evidence>
<dbReference type="Pfam" id="PF00590">
    <property type="entry name" value="TP_methylase"/>
    <property type="match status" value="1"/>
</dbReference>
<dbReference type="GO" id="GO:0009236">
    <property type="term" value="P:cobalamin biosynthetic process"/>
    <property type="evidence" value="ECO:0007669"/>
    <property type="project" value="UniProtKB-KW"/>
</dbReference>
<evidence type="ECO:0000256" key="14">
    <source>
        <dbReference type="PIRSR" id="PIRSR036426-1"/>
    </source>
</evidence>
<organism evidence="17 18">
    <name type="scientific">Histidinibacterium lentulum</name>
    <dbReference type="NCBI Taxonomy" id="2480588"/>
    <lineage>
        <taxon>Bacteria</taxon>
        <taxon>Pseudomonadati</taxon>
        <taxon>Pseudomonadota</taxon>
        <taxon>Alphaproteobacteria</taxon>
        <taxon>Rhodobacterales</taxon>
        <taxon>Paracoccaceae</taxon>
        <taxon>Histidinibacterium</taxon>
    </lineage>
</organism>
<evidence type="ECO:0000256" key="2">
    <source>
        <dbReference type="ARBA" id="ARBA00005879"/>
    </source>
</evidence>
<keyword evidence="10" id="KW-0627">Porphyrin biosynthesis</keyword>
<evidence type="ECO:0000256" key="10">
    <source>
        <dbReference type="ARBA" id="ARBA00023244"/>
    </source>
</evidence>
<comment type="catalytic activity">
    <reaction evidence="13">
        <text>precorrin-2 + NAD(+) = sirohydrochlorin + NADH + 2 H(+)</text>
        <dbReference type="Rhea" id="RHEA:15613"/>
        <dbReference type="ChEBI" id="CHEBI:15378"/>
        <dbReference type="ChEBI" id="CHEBI:57540"/>
        <dbReference type="ChEBI" id="CHEBI:57945"/>
        <dbReference type="ChEBI" id="CHEBI:58351"/>
        <dbReference type="ChEBI" id="CHEBI:58827"/>
        <dbReference type="EC" id="1.3.1.76"/>
    </reaction>
</comment>
<name>A0A3N2QKW8_9RHOB</name>
<keyword evidence="7" id="KW-0560">Oxidoreductase</keyword>
<evidence type="ECO:0000259" key="16">
    <source>
        <dbReference type="Pfam" id="PF10414"/>
    </source>
</evidence>
<dbReference type="InterPro" id="IPR000878">
    <property type="entry name" value="4pyrrol_Mease"/>
</dbReference>
<keyword evidence="3" id="KW-0169">Cobalamin biosynthesis</keyword>
<dbReference type="OrthoDB" id="9815856at2"/>
<dbReference type="UniPathway" id="UPA00262">
    <property type="reaction ID" value="UER00211"/>
</dbReference>
<feature type="active site" description="Proton donor" evidence="14">
    <location>
        <position position="270"/>
    </location>
</feature>
<dbReference type="GO" id="GO:0051287">
    <property type="term" value="F:NAD binding"/>
    <property type="evidence" value="ECO:0007669"/>
    <property type="project" value="InterPro"/>
</dbReference>
<feature type="domain" description="Tetrapyrrole methylase" evidence="15">
    <location>
        <begin position="218"/>
        <end position="427"/>
    </location>
</feature>
<keyword evidence="11" id="KW-0511">Multifunctional enzyme</keyword>
<comment type="pathway">
    <text evidence="12">Porphyrin-containing compound metabolism; siroheme biosynthesis; precorrin-2 from uroporphyrinogen III: step 1/1.</text>
</comment>
<dbReference type="GO" id="GO:0043115">
    <property type="term" value="F:precorrin-2 dehydrogenase activity"/>
    <property type="evidence" value="ECO:0007669"/>
    <property type="project" value="UniProtKB-EC"/>
</dbReference>
<dbReference type="PANTHER" id="PTHR45790:SF3">
    <property type="entry name" value="S-ADENOSYL-L-METHIONINE-DEPENDENT UROPORPHYRINOGEN III METHYLTRANSFERASE, CHLOROPLASTIC"/>
    <property type="match status" value="1"/>
</dbReference>
<dbReference type="InterPro" id="IPR006366">
    <property type="entry name" value="CobA/CysG_C"/>
</dbReference>
<dbReference type="RefSeq" id="WP_123643991.1">
    <property type="nucleotide sequence ID" value="NZ_ML119093.1"/>
</dbReference>
<dbReference type="PANTHER" id="PTHR45790">
    <property type="entry name" value="SIROHEME SYNTHASE-RELATED"/>
    <property type="match status" value="1"/>
</dbReference>
<accession>A0A3N2QKW8</accession>
<comment type="similarity">
    <text evidence="2">Belongs to the precorrin methyltransferase family.</text>
</comment>
<evidence type="ECO:0000256" key="9">
    <source>
        <dbReference type="ARBA" id="ARBA00023239"/>
    </source>
</evidence>
<feature type="domain" description="Sirohaem synthase dimerisation" evidence="16">
    <location>
        <begin position="151"/>
        <end position="196"/>
    </location>
</feature>
<dbReference type="EMBL" id="RDRB01000014">
    <property type="protein sequence ID" value="ROT95841.1"/>
    <property type="molecule type" value="Genomic_DNA"/>
</dbReference>
<feature type="active site" description="Proton acceptor" evidence="14">
    <location>
        <position position="248"/>
    </location>
</feature>
<dbReference type="Gene3D" id="3.30.160.110">
    <property type="entry name" value="Siroheme synthase, domain 2"/>
    <property type="match status" value="1"/>
</dbReference>
<dbReference type="InterPro" id="IPR019478">
    <property type="entry name" value="Sirohaem_synthase_dimer_dom"/>
</dbReference>
<dbReference type="InterPro" id="IPR035996">
    <property type="entry name" value="4pyrrol_Methylase_sf"/>
</dbReference>
<dbReference type="NCBIfam" id="TIGR01470">
    <property type="entry name" value="cysG_Nterm"/>
    <property type="match status" value="1"/>
</dbReference>
<proteinExistence type="inferred from homology"/>
<dbReference type="InterPro" id="IPR050161">
    <property type="entry name" value="Siro_Cobalamin_biosynth"/>
</dbReference>
<dbReference type="InterPro" id="IPR006367">
    <property type="entry name" value="Sirohaem_synthase_N"/>
</dbReference>
<dbReference type="GO" id="GO:0004851">
    <property type="term" value="F:uroporphyrin-III C-methyltransferase activity"/>
    <property type="evidence" value="ECO:0007669"/>
    <property type="project" value="UniProtKB-EC"/>
</dbReference>
<dbReference type="SUPFAM" id="SSF53790">
    <property type="entry name" value="Tetrapyrrole methylase"/>
    <property type="match status" value="1"/>
</dbReference>
<keyword evidence="6" id="KW-0949">S-adenosyl-L-methionine</keyword>
<sequence length="466" mass="49112">MQHFPIFLDLAGRRVVLAGGGETAVAKLRLLLKTEAHLTVFATDPCAEIEAWAEAGRLRLVRRTFGPGDALCAALAYAAEDDPEADARTARLARADGALVNIVDNLKGSQFITPAIVDRDPVTVAIGTEGAAPVLARAIKRDLEERLPAGLGVLARIGKAFRAAADRLPMGRARRDFWADYYFDAGPRALAKGEETVRPALDRLLEVHAGRRPDAGRVAFVGAGPGDPELLTLKARRALDTADVVIHDRLVTPGILELARREAVLIAAGKEGFGPAVAQADIDALIVEHARAGAHVVRLKAGDPTVFGRLDEEIAACEAHGIAFSIVPGITAASAAVAGIGQSLTRRGRNSSVRFLTGHDVAGFADHDWKTLAAPGEVAAIYMGKRAARFVQGRLLMHGADPDTPVTVVENAGRTDQRVIALRLSELEPGLTAATVTGPALILYGLAPRAAETALADLPDLKEAAL</sequence>
<evidence type="ECO:0000256" key="3">
    <source>
        <dbReference type="ARBA" id="ARBA00022573"/>
    </source>
</evidence>
<dbReference type="SUPFAM" id="SSF51735">
    <property type="entry name" value="NAD(P)-binding Rossmann-fold domains"/>
    <property type="match status" value="1"/>
</dbReference>
<reference evidence="17 18" key="1">
    <citation type="submission" date="2018-10" db="EMBL/GenBank/DDBJ databases">
        <title>Histidinibacterium lentulum gen. nov., sp. nov., a marine bacterium from the culture broth of Picochlorum sp. 122.</title>
        <authorList>
            <person name="Wang G."/>
        </authorList>
    </citation>
    <scope>NUCLEOTIDE SEQUENCE [LARGE SCALE GENOMIC DNA]</scope>
    <source>
        <strain evidence="17 18">B17</strain>
    </source>
</reference>
<dbReference type="FunFam" id="3.40.1010.10:FF:000001">
    <property type="entry name" value="Siroheme synthase"/>
    <property type="match status" value="1"/>
</dbReference>
<dbReference type="EC" id="2.1.1.107" evidence="17"/>
<keyword evidence="9" id="KW-0456">Lyase</keyword>
<dbReference type="PROSITE" id="PS00839">
    <property type="entry name" value="SUMT_1"/>
    <property type="match status" value="1"/>
</dbReference>
<dbReference type="GO" id="GO:0019354">
    <property type="term" value="P:siroheme biosynthetic process"/>
    <property type="evidence" value="ECO:0007669"/>
    <property type="project" value="UniProtKB-UniPathway"/>
</dbReference>
<dbReference type="InterPro" id="IPR014777">
    <property type="entry name" value="4pyrrole_Mease_sub1"/>
</dbReference>
<gene>
    <name evidence="17" type="primary">cobA</name>
    <name evidence="17" type="ORF">EAT49_19465</name>
</gene>
<evidence type="ECO:0000256" key="8">
    <source>
        <dbReference type="ARBA" id="ARBA00023027"/>
    </source>
</evidence>
<keyword evidence="18" id="KW-1185">Reference proteome</keyword>
<dbReference type="InterPro" id="IPR012409">
    <property type="entry name" value="Sirohaem_synth"/>
</dbReference>
<comment type="caution">
    <text evidence="17">The sequence shown here is derived from an EMBL/GenBank/DDBJ whole genome shotgun (WGS) entry which is preliminary data.</text>
</comment>
<dbReference type="PIRSF" id="PIRSF036426">
    <property type="entry name" value="Sirohaem_synth"/>
    <property type="match status" value="1"/>
</dbReference>
<dbReference type="GO" id="GO:0032259">
    <property type="term" value="P:methylation"/>
    <property type="evidence" value="ECO:0007669"/>
    <property type="project" value="UniProtKB-KW"/>
</dbReference>
<dbReference type="Gene3D" id="3.40.1010.10">
    <property type="entry name" value="Cobalt-precorrin-4 Transmethylase, Domain 1"/>
    <property type="match status" value="1"/>
</dbReference>
<evidence type="ECO:0000256" key="12">
    <source>
        <dbReference type="ARBA" id="ARBA00025705"/>
    </source>
</evidence>
<dbReference type="Pfam" id="PF10414">
    <property type="entry name" value="CysG_dimeriser"/>
    <property type="match status" value="1"/>
</dbReference>
<dbReference type="GO" id="GO:0051266">
    <property type="term" value="F:sirohydrochlorin ferrochelatase activity"/>
    <property type="evidence" value="ECO:0007669"/>
    <property type="project" value="InterPro"/>
</dbReference>
<dbReference type="NCBIfam" id="TIGR01469">
    <property type="entry name" value="cobA_cysG_Cterm"/>
    <property type="match status" value="1"/>
</dbReference>
<keyword evidence="4 17" id="KW-0489">Methyltransferase</keyword>
<evidence type="ECO:0000256" key="4">
    <source>
        <dbReference type="ARBA" id="ARBA00022603"/>
    </source>
</evidence>